<dbReference type="Pfam" id="PF01551">
    <property type="entry name" value="Peptidase_M23"/>
    <property type="match status" value="1"/>
</dbReference>
<dbReference type="GO" id="GO:0004222">
    <property type="term" value="F:metalloendopeptidase activity"/>
    <property type="evidence" value="ECO:0007669"/>
    <property type="project" value="TreeGrafter"/>
</dbReference>
<feature type="domain" description="M23ase beta-sheet core" evidence="1">
    <location>
        <begin position="218"/>
        <end position="312"/>
    </location>
</feature>
<evidence type="ECO:0000259" key="1">
    <source>
        <dbReference type="Pfam" id="PF01551"/>
    </source>
</evidence>
<dbReference type="EC" id="3.4.24.-" evidence="2"/>
<dbReference type="InterPro" id="IPR016047">
    <property type="entry name" value="M23ase_b-sheet_dom"/>
</dbReference>
<dbReference type="InterPro" id="IPR050570">
    <property type="entry name" value="Cell_wall_metabolism_enzyme"/>
</dbReference>
<dbReference type="InterPro" id="IPR011055">
    <property type="entry name" value="Dup_hybrid_motif"/>
</dbReference>
<dbReference type="PANTHER" id="PTHR21666">
    <property type="entry name" value="PEPTIDASE-RELATED"/>
    <property type="match status" value="1"/>
</dbReference>
<dbReference type="EMBL" id="CP018632">
    <property type="protein sequence ID" value="ASJ75879.1"/>
    <property type="molecule type" value="Genomic_DNA"/>
</dbReference>
<dbReference type="AlphaFoldDB" id="A0A2Z2NX10"/>
<dbReference type="Proteomes" id="UP000250079">
    <property type="component" value="Chromosome"/>
</dbReference>
<evidence type="ECO:0000313" key="3">
    <source>
        <dbReference type="Proteomes" id="UP000250079"/>
    </source>
</evidence>
<accession>A0A2Z2NX10</accession>
<dbReference type="CDD" id="cd12797">
    <property type="entry name" value="M23_peptidase"/>
    <property type="match status" value="1"/>
</dbReference>
<gene>
    <name evidence="2" type="primary">mepM_4</name>
    <name evidence="2" type="ORF">IMCC3135_29140</name>
</gene>
<reference evidence="2 3" key="1">
    <citation type="submission" date="2016-12" db="EMBL/GenBank/DDBJ databases">
        <authorList>
            <person name="Song W.-J."/>
            <person name="Kurnit D.M."/>
        </authorList>
    </citation>
    <scope>NUCLEOTIDE SEQUENCE [LARGE SCALE GENOMIC DNA]</scope>
    <source>
        <strain evidence="2 3">IMCC3135</strain>
    </source>
</reference>
<protein>
    <submittedName>
        <fullName evidence="2">Murein DD-endopeptidase MepM</fullName>
        <ecNumber evidence="2">3.4.24.-</ecNumber>
    </submittedName>
</protein>
<dbReference type="PANTHER" id="PTHR21666:SF291">
    <property type="entry name" value="STAGE II SPORULATION PROTEIN Q"/>
    <property type="match status" value="1"/>
</dbReference>
<name>A0A2Z2NX10_9GAMM</name>
<keyword evidence="3" id="KW-1185">Reference proteome</keyword>
<evidence type="ECO:0000313" key="2">
    <source>
        <dbReference type="EMBL" id="ASJ75879.1"/>
    </source>
</evidence>
<dbReference type="KEGG" id="gai:IMCC3135_29140"/>
<keyword evidence="2" id="KW-0378">Hydrolase</keyword>
<organism evidence="2 3">
    <name type="scientific">Granulosicoccus antarcticus IMCC3135</name>
    <dbReference type="NCBI Taxonomy" id="1192854"/>
    <lineage>
        <taxon>Bacteria</taxon>
        <taxon>Pseudomonadati</taxon>
        <taxon>Pseudomonadota</taxon>
        <taxon>Gammaproteobacteria</taxon>
        <taxon>Chromatiales</taxon>
        <taxon>Granulosicoccaceae</taxon>
        <taxon>Granulosicoccus</taxon>
    </lineage>
</organism>
<proteinExistence type="predicted"/>
<dbReference type="Gene3D" id="2.70.70.10">
    <property type="entry name" value="Glucose Permease (Domain IIA)"/>
    <property type="match status" value="1"/>
</dbReference>
<dbReference type="FunFam" id="2.70.70.10:FF:000006">
    <property type="entry name" value="M23 family peptidase"/>
    <property type="match status" value="1"/>
</dbReference>
<sequence>MPFKLRLRLARFALWRLKHGRATTQTILLVCLVGGSAAVGYMAANQANWQASPVATVATTPRLASAMDSGNAMESIQQRVMAAELGKLQAEVMRLRVMFLRLAELAELNDGEFDLDMMFKPALDDQEERESSNEMRDRLFPGQASLLARAEEPVISEALPLVKQALVHISEQSARMLSVFRERRESFDIRVSGLPVVNGRVSSRYGYRVDPLSGRRQLHAGLDLASRPGSKIMALADGIVTYSGKNGGYGNLVELEHADGFRTRYAHNSQLLVPLGGLVKKGQSIATMGSTGRSTGTHVHVEVRHNGLTVDPQLYIR</sequence>
<dbReference type="SUPFAM" id="SSF51261">
    <property type="entry name" value="Duplicated hybrid motif"/>
    <property type="match status" value="1"/>
</dbReference>